<feature type="transmembrane region" description="Helical" evidence="1">
    <location>
        <begin position="229"/>
        <end position="249"/>
    </location>
</feature>
<dbReference type="EMBL" id="BARV01024590">
    <property type="protein sequence ID" value="GAI34896.1"/>
    <property type="molecule type" value="Genomic_DNA"/>
</dbReference>
<evidence type="ECO:0000313" key="4">
    <source>
        <dbReference type="EMBL" id="GAI34896.1"/>
    </source>
</evidence>
<dbReference type="GO" id="GO:0015093">
    <property type="term" value="F:ferrous iron transmembrane transporter activity"/>
    <property type="evidence" value="ECO:0007669"/>
    <property type="project" value="InterPro"/>
</dbReference>
<feature type="transmembrane region" description="Helical" evidence="1">
    <location>
        <begin position="99"/>
        <end position="118"/>
    </location>
</feature>
<protein>
    <recommendedName>
        <fullName evidence="5">Nucleoside transporter/FeoB GTPase Gate domain-containing protein</fullName>
    </recommendedName>
</protein>
<proteinExistence type="predicted"/>
<feature type="domain" description="Nucleoside transporter/FeoB GTPase Gate" evidence="3">
    <location>
        <begin position="4"/>
        <end position="94"/>
    </location>
</feature>
<organism evidence="4">
    <name type="scientific">marine sediment metagenome</name>
    <dbReference type="NCBI Taxonomy" id="412755"/>
    <lineage>
        <taxon>unclassified sequences</taxon>
        <taxon>metagenomes</taxon>
        <taxon>ecological metagenomes</taxon>
    </lineage>
</organism>
<keyword evidence="1" id="KW-1133">Transmembrane helix</keyword>
<feature type="domain" description="Ferrous iron transport protein B C-terminal" evidence="2">
    <location>
        <begin position="101"/>
        <end position="151"/>
    </location>
</feature>
<gene>
    <name evidence="4" type="ORF">S06H3_40108</name>
</gene>
<dbReference type="InterPro" id="IPR011642">
    <property type="entry name" value="Gate_dom"/>
</dbReference>
<sequence length="267" mass="28994">FCLYVIAFYLILGLLEDIGYLPRLAVLMDTIMHRLGLHGYAIIPTLLGFGCNVPAVLATRILESKRERFIAATLISIAVPCAALQAMIFGLVGERGGQYVAIVYGTLFVVWIILGIILNRAVKGFSPELLIEIPPYRLPSWRAVLQKLWMRAYGFLVEAVPIILGAVLVINILYILRVFDAIANFTAPVVTGLLGLPKEAVTAIVIGFLRKDVALGMLAPLALTAKQLVVGSVVLAMFFPCIATFVVLLRELGAVNMLKSAAIMISV</sequence>
<feature type="transmembrane region" description="Helical" evidence="1">
    <location>
        <begin position="152"/>
        <end position="176"/>
    </location>
</feature>
<evidence type="ECO:0000259" key="2">
    <source>
        <dbReference type="Pfam" id="PF07664"/>
    </source>
</evidence>
<feature type="transmembrane region" description="Helical" evidence="1">
    <location>
        <begin position="6"/>
        <end position="25"/>
    </location>
</feature>
<dbReference type="InterPro" id="IPR011640">
    <property type="entry name" value="Fe2_transport_prot_B_C"/>
</dbReference>
<feature type="transmembrane region" description="Helical" evidence="1">
    <location>
        <begin position="69"/>
        <end position="92"/>
    </location>
</feature>
<dbReference type="InterPro" id="IPR050860">
    <property type="entry name" value="FeoB_GTPase"/>
</dbReference>
<reference evidence="4" key="1">
    <citation type="journal article" date="2014" name="Front. Microbiol.">
        <title>High frequency of phylogenetically diverse reductive dehalogenase-homologous genes in deep subseafloor sedimentary metagenomes.</title>
        <authorList>
            <person name="Kawai M."/>
            <person name="Futagami T."/>
            <person name="Toyoda A."/>
            <person name="Takaki Y."/>
            <person name="Nishi S."/>
            <person name="Hori S."/>
            <person name="Arai W."/>
            <person name="Tsubouchi T."/>
            <person name="Morono Y."/>
            <person name="Uchiyama I."/>
            <person name="Ito T."/>
            <person name="Fujiyama A."/>
            <person name="Inagaki F."/>
            <person name="Takami H."/>
        </authorList>
    </citation>
    <scope>NUCLEOTIDE SEQUENCE</scope>
    <source>
        <strain evidence="4">Expedition CK06-06</strain>
    </source>
</reference>
<evidence type="ECO:0000256" key="1">
    <source>
        <dbReference type="SAM" id="Phobius"/>
    </source>
</evidence>
<dbReference type="Pfam" id="PF07670">
    <property type="entry name" value="Gate"/>
    <property type="match status" value="2"/>
</dbReference>
<feature type="domain" description="Nucleoside transporter/FeoB GTPase Gate" evidence="3">
    <location>
        <begin position="157"/>
        <end position="254"/>
    </location>
</feature>
<name>X1NXF2_9ZZZZ</name>
<dbReference type="Pfam" id="PF07664">
    <property type="entry name" value="FeoB_C"/>
    <property type="match status" value="1"/>
</dbReference>
<feature type="non-terminal residue" evidence="4">
    <location>
        <position position="267"/>
    </location>
</feature>
<accession>X1NXF2</accession>
<keyword evidence="1" id="KW-0812">Transmembrane</keyword>
<evidence type="ECO:0000259" key="3">
    <source>
        <dbReference type="Pfam" id="PF07670"/>
    </source>
</evidence>
<dbReference type="GO" id="GO:0005886">
    <property type="term" value="C:plasma membrane"/>
    <property type="evidence" value="ECO:0007669"/>
    <property type="project" value="TreeGrafter"/>
</dbReference>
<comment type="caution">
    <text evidence="4">The sequence shown here is derived from an EMBL/GenBank/DDBJ whole genome shotgun (WGS) entry which is preliminary data.</text>
</comment>
<evidence type="ECO:0008006" key="5">
    <source>
        <dbReference type="Google" id="ProtNLM"/>
    </source>
</evidence>
<feature type="non-terminal residue" evidence="4">
    <location>
        <position position="1"/>
    </location>
</feature>
<feature type="transmembrane region" description="Helical" evidence="1">
    <location>
        <begin position="37"/>
        <end position="57"/>
    </location>
</feature>
<dbReference type="PANTHER" id="PTHR43185:SF1">
    <property type="entry name" value="FE(2+) TRANSPORTER FEOB"/>
    <property type="match status" value="1"/>
</dbReference>
<dbReference type="AlphaFoldDB" id="X1NXF2"/>
<dbReference type="PANTHER" id="PTHR43185">
    <property type="entry name" value="FERROUS IRON TRANSPORT PROTEIN B"/>
    <property type="match status" value="1"/>
</dbReference>
<keyword evidence="1" id="KW-0472">Membrane</keyword>